<dbReference type="GO" id="GO:1990918">
    <property type="term" value="P:double-strand break repair involved in meiotic recombination"/>
    <property type="evidence" value="ECO:0007669"/>
    <property type="project" value="TreeGrafter"/>
</dbReference>
<dbReference type="PROSITE" id="PS00690">
    <property type="entry name" value="DEAH_ATP_HELICASE"/>
    <property type="match status" value="1"/>
</dbReference>
<dbReference type="VEuPathDB" id="VectorBase:BGLB010780"/>
<dbReference type="GO" id="GO:0016818">
    <property type="term" value="F:hydrolase activity, acting on acid anhydrides, in phosphorus-containing anhydrides"/>
    <property type="evidence" value="ECO:0007669"/>
    <property type="project" value="InterPro"/>
</dbReference>
<dbReference type="OrthoDB" id="19182at2759"/>
<accession>A0A2C9JZW0</accession>
<dbReference type="AlphaFoldDB" id="A0A2C9JZW0"/>
<keyword evidence="3" id="KW-0067">ATP-binding</keyword>
<dbReference type="SUPFAM" id="SSF52540">
    <property type="entry name" value="P-loop containing nucleoside triphosphate hydrolases"/>
    <property type="match status" value="1"/>
</dbReference>
<dbReference type="VEuPathDB" id="VectorBase:BGLAX_031949"/>
<gene>
    <name evidence="5" type="primary">106074562</name>
</gene>
<dbReference type="PANTHER" id="PTHR11472:SF47">
    <property type="entry name" value="FANCONI ANEMIA GROUP J PROTEIN"/>
    <property type="match status" value="1"/>
</dbReference>
<dbReference type="GO" id="GO:0005634">
    <property type="term" value="C:nucleus"/>
    <property type="evidence" value="ECO:0007669"/>
    <property type="project" value="TreeGrafter"/>
</dbReference>
<dbReference type="Gene3D" id="3.40.50.300">
    <property type="entry name" value="P-loop containing nucleotide triphosphate hydrolases"/>
    <property type="match status" value="2"/>
</dbReference>
<dbReference type="Pfam" id="PF06733">
    <property type="entry name" value="DEAD_2"/>
    <property type="match status" value="1"/>
</dbReference>
<feature type="domain" description="Helicase ATP-binding" evidence="4">
    <location>
        <begin position="8"/>
        <end position="396"/>
    </location>
</feature>
<dbReference type="GO" id="GO:0006289">
    <property type="term" value="P:nucleotide-excision repair"/>
    <property type="evidence" value="ECO:0007669"/>
    <property type="project" value="TreeGrafter"/>
</dbReference>
<dbReference type="InterPro" id="IPR045028">
    <property type="entry name" value="DinG/Rad3-like"/>
</dbReference>
<dbReference type="GO" id="GO:0003677">
    <property type="term" value="F:DNA binding"/>
    <property type="evidence" value="ECO:0007669"/>
    <property type="project" value="InterPro"/>
</dbReference>
<dbReference type="GO" id="GO:0005524">
    <property type="term" value="F:ATP binding"/>
    <property type="evidence" value="ECO:0007669"/>
    <property type="project" value="UniProtKB-KW"/>
</dbReference>
<dbReference type="InterPro" id="IPR010614">
    <property type="entry name" value="RAD3-like_helicase_DEAD"/>
</dbReference>
<dbReference type="Proteomes" id="UP000076420">
    <property type="component" value="Unassembled WGS sequence"/>
</dbReference>
<evidence type="ECO:0000256" key="1">
    <source>
        <dbReference type="ARBA" id="ARBA00022741"/>
    </source>
</evidence>
<evidence type="ECO:0000313" key="5">
    <source>
        <dbReference type="EnsemblMetazoa" id="BGLB010780-PB"/>
    </source>
</evidence>
<evidence type="ECO:0000256" key="2">
    <source>
        <dbReference type="ARBA" id="ARBA00022801"/>
    </source>
</evidence>
<dbReference type="InterPro" id="IPR014013">
    <property type="entry name" value="Helic_SF1/SF2_ATP-bd_DinG/Rad3"/>
</dbReference>
<dbReference type="PROSITE" id="PS51193">
    <property type="entry name" value="HELICASE_ATP_BIND_2"/>
    <property type="match status" value="1"/>
</dbReference>
<dbReference type="PANTHER" id="PTHR11472">
    <property type="entry name" value="DNA REPAIR DEAD HELICASE RAD3/XP-D SUBFAMILY MEMBER"/>
    <property type="match status" value="1"/>
</dbReference>
<dbReference type="EnsemblMetazoa" id="BGLB010780-RB">
    <property type="protein sequence ID" value="BGLB010780-PB"/>
    <property type="gene ID" value="BGLB010780"/>
</dbReference>
<sequence length="448" mass="50422">MHTEYKISGISVYFPCKPYPSQFTMMDKIIKGLDRRQNCLLESPTGSGKSLALLCSSLAWQAAEKEKRDKEDDEEIQRANCICSCHSQATANTEKKSSLIDLTQPEPSNMCLEIDNDDFKMNATKFNIPASKKNPLKHVSIAYEDDKSEDNGLQKILQSVDAILGVKKVEDVKSVAAPECEQCLQCPCDSPEGKSKVKNKLSKIYFGTRTHKQVAQIVRELKKTKYHDVKMTVLGSREHTCIHPDVSRMKAKNDGCKELLNGPGCRYKDGTNRLLSQSVLKSAGLSSAWDIEDLVQLCQKKKACPYFLSRGLKDDSDLIICPYNYLVDPIVREAMAISLKGHIVILDEAHNIEDAAREAASQSISQDSIEKAISDIDELIEKNINFADYSRLRAVFFRLNNFINENKSKMEQKDFDKAYKIWSAFEIVAQLDSLGLGPKHFPDLKVTY</sequence>
<dbReference type="InterPro" id="IPR014001">
    <property type="entry name" value="Helicase_ATP-bd"/>
</dbReference>
<keyword evidence="1" id="KW-0547">Nucleotide-binding</keyword>
<dbReference type="InterPro" id="IPR002464">
    <property type="entry name" value="DNA/RNA_helicase_DEAH_CS"/>
</dbReference>
<reference evidence="5" key="1">
    <citation type="submission" date="2020-05" db="UniProtKB">
        <authorList>
            <consortium name="EnsemblMetazoa"/>
        </authorList>
    </citation>
    <scope>IDENTIFICATION</scope>
    <source>
        <strain evidence="5">BB02</strain>
    </source>
</reference>
<evidence type="ECO:0000256" key="3">
    <source>
        <dbReference type="ARBA" id="ARBA00022840"/>
    </source>
</evidence>
<dbReference type="InterPro" id="IPR027417">
    <property type="entry name" value="P-loop_NTPase"/>
</dbReference>
<dbReference type="SMART" id="SM00488">
    <property type="entry name" value="DEXDc2"/>
    <property type="match status" value="1"/>
</dbReference>
<evidence type="ECO:0000313" key="6">
    <source>
        <dbReference type="Proteomes" id="UP000076420"/>
    </source>
</evidence>
<dbReference type="SMART" id="SM00487">
    <property type="entry name" value="DEXDc"/>
    <property type="match status" value="1"/>
</dbReference>
<dbReference type="KEGG" id="bgt:106074562"/>
<dbReference type="STRING" id="6526.A0A2C9JZW0"/>
<dbReference type="InterPro" id="IPR006554">
    <property type="entry name" value="Helicase-like_DEXD_c2"/>
</dbReference>
<dbReference type="GO" id="GO:0003678">
    <property type="term" value="F:DNA helicase activity"/>
    <property type="evidence" value="ECO:0007669"/>
    <property type="project" value="InterPro"/>
</dbReference>
<evidence type="ECO:0000259" key="4">
    <source>
        <dbReference type="PROSITE" id="PS51193"/>
    </source>
</evidence>
<keyword evidence="2" id="KW-0378">Hydrolase</keyword>
<protein>
    <recommendedName>
        <fullName evidence="4">Helicase ATP-binding domain-containing protein</fullName>
    </recommendedName>
</protein>
<organism evidence="5 6">
    <name type="scientific">Biomphalaria glabrata</name>
    <name type="common">Bloodfluke planorb</name>
    <name type="synonym">Freshwater snail</name>
    <dbReference type="NCBI Taxonomy" id="6526"/>
    <lineage>
        <taxon>Eukaryota</taxon>
        <taxon>Metazoa</taxon>
        <taxon>Spiralia</taxon>
        <taxon>Lophotrochozoa</taxon>
        <taxon>Mollusca</taxon>
        <taxon>Gastropoda</taxon>
        <taxon>Heterobranchia</taxon>
        <taxon>Euthyneura</taxon>
        <taxon>Panpulmonata</taxon>
        <taxon>Hygrophila</taxon>
        <taxon>Lymnaeoidea</taxon>
        <taxon>Planorbidae</taxon>
        <taxon>Biomphalaria</taxon>
    </lineage>
</organism>
<name>A0A2C9JZW0_BIOGL</name>
<proteinExistence type="predicted"/>